<comment type="caution">
    <text evidence="2">The sequence shown here is derived from an EMBL/GenBank/DDBJ whole genome shotgun (WGS) entry which is preliminary data.</text>
</comment>
<dbReference type="EMBL" id="QOCW01000005">
    <property type="protein sequence ID" value="RBW70297.1"/>
    <property type="molecule type" value="Genomic_DNA"/>
</dbReference>
<sequence>MEGIYFYWFSWIYWIWLTFLMSKEKRRFPITVGLLLLLIFSNCFIHLSGMDIALSLLGVFIIGIIVLTYLSTVQKWYSIIISLITTFIYVSILVMSVYDPVWMIIPVRWFAPFAIFSLLLLIGKDIRIKISSLLIGFAAGELIFGLLLTYHHLYNVVGGLGFLDRLSICFMSTMIWYGMEKGIARVDALFQRKKYERNGSL</sequence>
<feature type="transmembrane region" description="Helical" evidence="1">
    <location>
        <begin position="28"/>
        <end position="47"/>
    </location>
</feature>
<feature type="transmembrane region" description="Helical" evidence="1">
    <location>
        <begin position="104"/>
        <end position="123"/>
    </location>
</feature>
<organism evidence="2 3">
    <name type="scientific">Bacillus taeanensis</name>
    <dbReference type="NCBI Taxonomy" id="273032"/>
    <lineage>
        <taxon>Bacteria</taxon>
        <taxon>Bacillati</taxon>
        <taxon>Bacillota</taxon>
        <taxon>Bacilli</taxon>
        <taxon>Bacillales</taxon>
        <taxon>Bacillaceae</taxon>
        <taxon>Bacillus</taxon>
    </lineage>
</organism>
<feature type="transmembrane region" description="Helical" evidence="1">
    <location>
        <begin position="77"/>
        <end position="98"/>
    </location>
</feature>
<keyword evidence="1" id="KW-0472">Membrane</keyword>
<protein>
    <submittedName>
        <fullName evidence="2">Uncharacterized protein</fullName>
    </submittedName>
</protein>
<dbReference type="PIRSF" id="PIRSF036710">
    <property type="entry name" value="YphA_Bacsu"/>
    <property type="match status" value="1"/>
</dbReference>
<dbReference type="RefSeq" id="WP_113805203.1">
    <property type="nucleotide sequence ID" value="NZ_QOCW01000005.1"/>
</dbReference>
<feature type="transmembrane region" description="Helical" evidence="1">
    <location>
        <begin position="6"/>
        <end position="21"/>
    </location>
</feature>
<evidence type="ECO:0000313" key="3">
    <source>
        <dbReference type="Proteomes" id="UP000253314"/>
    </source>
</evidence>
<feature type="transmembrane region" description="Helical" evidence="1">
    <location>
        <begin position="130"/>
        <end position="150"/>
    </location>
</feature>
<evidence type="ECO:0000313" key="2">
    <source>
        <dbReference type="EMBL" id="RBW70297.1"/>
    </source>
</evidence>
<name>A0A366XWL9_9BACI</name>
<keyword evidence="1" id="KW-1133">Transmembrane helix</keyword>
<evidence type="ECO:0000256" key="1">
    <source>
        <dbReference type="SAM" id="Phobius"/>
    </source>
</evidence>
<accession>A0A366XWL9</accession>
<feature type="transmembrane region" description="Helical" evidence="1">
    <location>
        <begin position="156"/>
        <end position="177"/>
    </location>
</feature>
<proteinExistence type="predicted"/>
<gene>
    <name evidence="2" type="ORF">DS031_06920</name>
</gene>
<dbReference type="AlphaFoldDB" id="A0A366XWL9"/>
<reference evidence="2 3" key="1">
    <citation type="submission" date="2018-07" db="EMBL/GenBank/DDBJ databases">
        <title>Lottiidibacillus patelloidae gen. nov., sp. nov., isolated from the intestinal tract of a marine limpet and the reclassification of B. taeanensis BH030017T, B. algicola KMM 3737T and B. hwajinpoensis SW-72T as genus Lottiidibacillus.</title>
        <authorList>
            <person name="Liu R."/>
            <person name="Huang Z."/>
        </authorList>
    </citation>
    <scope>NUCLEOTIDE SEQUENCE [LARGE SCALE GENOMIC DNA]</scope>
    <source>
        <strain evidence="2 3">BH030017</strain>
    </source>
</reference>
<keyword evidence="1" id="KW-0812">Transmembrane</keyword>
<keyword evidence="3" id="KW-1185">Reference proteome</keyword>
<dbReference type="Proteomes" id="UP000253314">
    <property type="component" value="Unassembled WGS sequence"/>
</dbReference>
<dbReference type="Pfam" id="PF24124">
    <property type="entry name" value="YphA"/>
    <property type="match status" value="1"/>
</dbReference>
<feature type="transmembrane region" description="Helical" evidence="1">
    <location>
        <begin position="53"/>
        <end position="70"/>
    </location>
</feature>
<dbReference type="InterPro" id="IPR014617">
    <property type="entry name" value="YphA_Bacsu"/>
</dbReference>